<organism evidence="1 2">
    <name type="scientific">Oryza glaberrima</name>
    <name type="common">African rice</name>
    <dbReference type="NCBI Taxonomy" id="4538"/>
    <lineage>
        <taxon>Eukaryota</taxon>
        <taxon>Viridiplantae</taxon>
        <taxon>Streptophyta</taxon>
        <taxon>Embryophyta</taxon>
        <taxon>Tracheophyta</taxon>
        <taxon>Spermatophyta</taxon>
        <taxon>Magnoliopsida</taxon>
        <taxon>Liliopsida</taxon>
        <taxon>Poales</taxon>
        <taxon>Poaceae</taxon>
        <taxon>BOP clade</taxon>
        <taxon>Oryzoideae</taxon>
        <taxon>Oryzeae</taxon>
        <taxon>Oryzinae</taxon>
        <taxon>Oryza</taxon>
    </lineage>
</organism>
<dbReference type="Gramene" id="ORGLA06G0175500.1">
    <property type="protein sequence ID" value="ORGLA06G0175500.1"/>
    <property type="gene ID" value="ORGLA06G0175500"/>
</dbReference>
<reference evidence="1" key="1">
    <citation type="submission" date="2015-06" db="UniProtKB">
        <authorList>
            <consortium name="EnsemblPlants"/>
        </authorList>
    </citation>
    <scope>IDENTIFICATION</scope>
</reference>
<name>I1Q3P2_ORYGL</name>
<accession>I1Q3P2</accession>
<dbReference type="HOGENOM" id="CLU_190226_0_0_1"/>
<reference evidence="1 2" key="2">
    <citation type="submission" date="2018-04" db="EMBL/GenBank/DDBJ databases">
        <title>OglaRS2 (Oryza glaberrima Reference Sequence Version 2).</title>
        <authorList>
            <person name="Zhang J."/>
            <person name="Kudrna D."/>
            <person name="Lee S."/>
            <person name="Talag J."/>
            <person name="Rajasekar S."/>
            <person name="Wing R.A."/>
        </authorList>
    </citation>
    <scope>NUCLEOTIDE SEQUENCE [LARGE SCALE GENOMIC DNA]</scope>
    <source>
        <strain evidence="1 2">cv. IRGC 96717</strain>
    </source>
</reference>
<proteinExistence type="predicted"/>
<evidence type="ECO:0000313" key="2">
    <source>
        <dbReference type="Proteomes" id="UP000007306"/>
    </source>
</evidence>
<dbReference type="EnsemblPlants" id="ORGLA06G0175500.1">
    <property type="protein sequence ID" value="ORGLA06G0175500.1"/>
    <property type="gene ID" value="ORGLA06G0175500"/>
</dbReference>
<keyword evidence="2" id="KW-1185">Reference proteome</keyword>
<sequence length="66" mass="7316">VLISGKFYSTLLKTACLFGSTPRSTKASTTNVDKAPSQTLRLLDHSRTVGGYRQGIRNEEMVYPPR</sequence>
<protein>
    <submittedName>
        <fullName evidence="1">Uncharacterized protein</fullName>
    </submittedName>
</protein>
<evidence type="ECO:0000313" key="1">
    <source>
        <dbReference type="EnsemblPlants" id="ORGLA06G0175500.1"/>
    </source>
</evidence>
<dbReference type="AlphaFoldDB" id="I1Q3P2"/>
<dbReference type="Proteomes" id="UP000007306">
    <property type="component" value="Chromosome 6"/>
</dbReference>